<name>A0ABQ7WZL1_BRANA</name>
<dbReference type="Proteomes" id="UP000824890">
    <property type="component" value="Unassembled WGS sequence"/>
</dbReference>
<accession>A0ABQ7WZL1</accession>
<comment type="caution">
    <text evidence="1">The sequence shown here is derived from an EMBL/GenBank/DDBJ whole genome shotgun (WGS) entry which is preliminary data.</text>
</comment>
<keyword evidence="2" id="KW-1185">Reference proteome</keyword>
<evidence type="ECO:0000313" key="1">
    <source>
        <dbReference type="EMBL" id="KAH0849096.1"/>
    </source>
</evidence>
<protein>
    <submittedName>
        <fullName evidence="1">Uncharacterized protein</fullName>
    </submittedName>
</protein>
<reference evidence="1 2" key="1">
    <citation type="submission" date="2021-05" db="EMBL/GenBank/DDBJ databases">
        <title>Genome Assembly of Synthetic Allotetraploid Brassica napus Reveals Homoeologous Exchanges between Subgenomes.</title>
        <authorList>
            <person name="Davis J.T."/>
        </authorList>
    </citation>
    <scope>NUCLEOTIDE SEQUENCE [LARGE SCALE GENOMIC DNA]</scope>
    <source>
        <strain evidence="2">cv. Da-Ae</strain>
        <tissue evidence="1">Seedling</tissue>
    </source>
</reference>
<gene>
    <name evidence="1" type="ORF">HID58_091560</name>
</gene>
<organism evidence="1 2">
    <name type="scientific">Brassica napus</name>
    <name type="common">Rape</name>
    <dbReference type="NCBI Taxonomy" id="3708"/>
    <lineage>
        <taxon>Eukaryota</taxon>
        <taxon>Viridiplantae</taxon>
        <taxon>Streptophyta</taxon>
        <taxon>Embryophyta</taxon>
        <taxon>Tracheophyta</taxon>
        <taxon>Spermatophyta</taxon>
        <taxon>Magnoliopsida</taxon>
        <taxon>eudicotyledons</taxon>
        <taxon>Gunneridae</taxon>
        <taxon>Pentapetalae</taxon>
        <taxon>rosids</taxon>
        <taxon>malvids</taxon>
        <taxon>Brassicales</taxon>
        <taxon>Brassicaceae</taxon>
        <taxon>Brassiceae</taxon>
        <taxon>Brassica</taxon>
    </lineage>
</organism>
<evidence type="ECO:0000313" key="2">
    <source>
        <dbReference type="Proteomes" id="UP000824890"/>
    </source>
</evidence>
<proteinExistence type="predicted"/>
<sequence>MKLVNLQKETRKLKKILIFLCCLCCVAIESVGKHIPMAFVERVKEDFHGGYQCTPNSMNKEFGYFWLSTIKFRSKPGEERPGGSCSWILVTLNAERVVNHNSFLFFWVCCNNQDVAALRFVRKAHNLFDDTLHNWNHSSTNSHIKKQMMEWRTDETERIHMRLMNFVMLQELMKQLTNFKSSEAMWRSSVKLGGAEVQSLKTRDGITTSVWCEKLDDRGGKTSCCGDASRSVVRH</sequence>
<dbReference type="EMBL" id="JAGKQM010002640">
    <property type="protein sequence ID" value="KAH0849096.1"/>
    <property type="molecule type" value="Genomic_DNA"/>
</dbReference>